<name>A0A1R4ABD6_BABMR</name>
<organism evidence="2 3">
    <name type="scientific">Babesia microti (strain RI)</name>
    <dbReference type="NCBI Taxonomy" id="1133968"/>
    <lineage>
        <taxon>Eukaryota</taxon>
        <taxon>Sar</taxon>
        <taxon>Alveolata</taxon>
        <taxon>Apicomplexa</taxon>
        <taxon>Aconoidasida</taxon>
        <taxon>Piroplasmida</taxon>
        <taxon>Babesiidae</taxon>
        <taxon>Babesia</taxon>
    </lineage>
</organism>
<reference evidence="2 3" key="2">
    <citation type="journal article" date="2013" name="PLoS ONE">
        <title>Whole genome mapping and re-organization of the nuclear and mitochondrial genomes of Babesia microti isolates.</title>
        <authorList>
            <person name="Cornillot E."/>
            <person name="Dassouli A."/>
            <person name="Garg A."/>
            <person name="Pachikara N."/>
            <person name="Randazzo S."/>
            <person name="Depoix D."/>
            <person name="Carcy B."/>
            <person name="Delbecq S."/>
            <person name="Frutos R."/>
            <person name="Silva J.C."/>
            <person name="Sutton R."/>
            <person name="Krause P.J."/>
            <person name="Mamoun C.B."/>
        </authorList>
    </citation>
    <scope>NUCLEOTIDE SEQUENCE [LARGE SCALE GENOMIC DNA]</scope>
    <source>
        <strain evidence="2 3">RI</strain>
    </source>
</reference>
<dbReference type="GeneID" id="24424890"/>
<reference evidence="2 3" key="1">
    <citation type="journal article" date="2012" name="Nucleic Acids Res.">
        <title>Sequencing of the smallest Apicomplexan genome from the human pathogen Babesia microti.</title>
        <authorList>
            <person name="Cornillot E."/>
            <person name="Hadj-Kaddour K."/>
            <person name="Dassouli A."/>
            <person name="Noel B."/>
            <person name="Ranwez V."/>
            <person name="Vacherie B."/>
            <person name="Augagneur Y."/>
            <person name="Bres V."/>
            <person name="Duclos A."/>
            <person name="Randazzo S."/>
            <person name="Carcy B."/>
            <person name="Debierre-Grockiego F."/>
            <person name="Delbecq S."/>
            <person name="Moubri-Menage K."/>
            <person name="Shams-Eldin H."/>
            <person name="Usmani-Brown S."/>
            <person name="Bringaud F."/>
            <person name="Wincker P."/>
            <person name="Vivares C.P."/>
            <person name="Schwarz R.T."/>
            <person name="Schetters T.P."/>
            <person name="Krause P.J."/>
            <person name="Gorenflot A."/>
            <person name="Berry V."/>
            <person name="Barbe V."/>
            <person name="Ben Mamoun C."/>
        </authorList>
    </citation>
    <scope>NUCLEOTIDE SEQUENCE [LARGE SCALE GENOMIC DNA]</scope>
    <source>
        <strain evidence="2 3">RI</strain>
    </source>
</reference>
<protein>
    <submittedName>
        <fullName evidence="2">Uncharacterized protein</fullName>
    </submittedName>
</protein>
<dbReference type="OrthoDB" id="416353at2759"/>
<evidence type="ECO:0000256" key="1">
    <source>
        <dbReference type="SAM" id="Coils"/>
    </source>
</evidence>
<evidence type="ECO:0000313" key="3">
    <source>
        <dbReference type="Proteomes" id="UP000002899"/>
    </source>
</evidence>
<gene>
    <name evidence="2" type="ORF">BMR1_03g01271</name>
</gene>
<sequence length="456" mass="52775">MIHRRHICMNYIRFFSTHSPITSKKYLSLRRDDLEKILQQYNEKLANIDTLQSTTVGDVIIKTNKTITNKDDNGLSEIQLKELNRQRLWFNLSRRLSQRRSFIEDNATANKSYDLMIDGVPNYPIENELFSHKSEVTTLVHDVLKAREFSKLQQTLFTTSIPQGLLSDSFDVVFKRAVSKYLSKIGIPYLVNEDCEFEAPYAAKRATMENLLKNACTRTNLDEATIDWYLDNSIKSQKHISPLPPEVFEPLIAFRGVTNWSHCPIARLDQKVTELNNLVRNIIELGEKSTTGWDDETINQVLESLKENMVDGTNVHPFRNNTGFKSMVPKDVVGSIKAGRPIAVSNERYPTLQCVAHSLPRDRKYRKMVIHAIRILERSRGWDHESKLKAISQMIQVCNDLAPYDTYKRVLDEALPSTRRKGDVMYTRNRFKVFRSGFKYIQSLTTHKPISTRNKK</sequence>
<evidence type="ECO:0000313" key="2">
    <source>
        <dbReference type="EMBL" id="SJK86329.1"/>
    </source>
</evidence>
<keyword evidence="3" id="KW-1185">Reference proteome</keyword>
<dbReference type="RefSeq" id="XP_021338500.1">
    <property type="nucleotide sequence ID" value="XM_021481918.1"/>
</dbReference>
<dbReference type="AlphaFoldDB" id="A0A1R4ABD6"/>
<proteinExistence type="predicted"/>
<keyword evidence="1" id="KW-0175">Coiled coil</keyword>
<dbReference type="KEGG" id="bmic:BMR1_03g01271"/>
<accession>A0A1R4ABD6</accession>
<reference evidence="2 3" key="3">
    <citation type="journal article" date="2016" name="Sci. Rep.">
        <title>Genome-wide diversity and gene expression profiling of Babesia microti isolates identify polymorphic genes that mediate host-pathogen interactions.</title>
        <authorList>
            <person name="Silva J.C."/>
            <person name="Cornillot E."/>
            <person name="McCracken C."/>
            <person name="Usmani-Brown S."/>
            <person name="Dwivedi A."/>
            <person name="Ifeonu O.O."/>
            <person name="Crabtree J."/>
            <person name="Gotia H.T."/>
            <person name="Virji A.Z."/>
            <person name="Reynes C."/>
            <person name="Colinge J."/>
            <person name="Kumar V."/>
            <person name="Lawres L."/>
            <person name="Pazzi J.E."/>
            <person name="Pablo J.V."/>
            <person name="Hung C."/>
            <person name="Brancato J."/>
            <person name="Kumari P."/>
            <person name="Orvis J."/>
            <person name="Tretina K."/>
            <person name="Chibucos M."/>
            <person name="Ott S."/>
            <person name="Sadzewicz L."/>
            <person name="Sengamalay N."/>
            <person name="Shetty A.C."/>
            <person name="Su Q."/>
            <person name="Tallon L."/>
            <person name="Fraser C.M."/>
            <person name="Frutos R."/>
            <person name="Molina D.M."/>
            <person name="Krause P.J."/>
            <person name="Ben Mamoun C."/>
        </authorList>
    </citation>
    <scope>NUCLEOTIDE SEQUENCE [LARGE SCALE GENOMIC DNA]</scope>
    <source>
        <strain evidence="2 3">RI</strain>
    </source>
</reference>
<dbReference type="EMBL" id="LN871598">
    <property type="protein sequence ID" value="SJK86329.1"/>
    <property type="molecule type" value="Genomic_DNA"/>
</dbReference>
<dbReference type="VEuPathDB" id="PiroplasmaDB:BMR1_03g01271"/>
<feature type="coiled-coil region" evidence="1">
    <location>
        <begin position="24"/>
        <end position="54"/>
    </location>
</feature>
<dbReference type="Proteomes" id="UP000002899">
    <property type="component" value="Chromosome III"/>
</dbReference>